<evidence type="ECO:0000313" key="3">
    <source>
        <dbReference type="EMBL" id="SFG49594.1"/>
    </source>
</evidence>
<evidence type="ECO:0000256" key="2">
    <source>
        <dbReference type="SAM" id="Coils"/>
    </source>
</evidence>
<sequence>MNYDERITGLESRVAFQEDALDKLNDVIAKQDRTISELKRMLLIFNDQLKTVGQESQGTAYTDEPPPHY</sequence>
<accession>A0A1I2S9K7</accession>
<evidence type="ECO:0000313" key="4">
    <source>
        <dbReference type="Proteomes" id="UP000198623"/>
    </source>
</evidence>
<dbReference type="EMBL" id="FOOU01000007">
    <property type="protein sequence ID" value="SFG49594.1"/>
    <property type="molecule type" value="Genomic_DNA"/>
</dbReference>
<dbReference type="AlphaFoldDB" id="A0A1I2S9K7"/>
<keyword evidence="4" id="KW-1185">Reference proteome</keyword>
<gene>
    <name evidence="1" type="primary">slyX</name>
    <name evidence="3" type="ORF">SAMN05216175_107176</name>
</gene>
<organism evidence="3 4">
    <name type="scientific">Neptunomonas qingdaonensis</name>
    <dbReference type="NCBI Taxonomy" id="1045558"/>
    <lineage>
        <taxon>Bacteria</taxon>
        <taxon>Pseudomonadati</taxon>
        <taxon>Pseudomonadota</taxon>
        <taxon>Gammaproteobacteria</taxon>
        <taxon>Oceanospirillales</taxon>
        <taxon>Oceanospirillaceae</taxon>
        <taxon>Neptunomonas</taxon>
    </lineage>
</organism>
<dbReference type="STRING" id="1045558.SAMN05216175_107176"/>
<protein>
    <recommendedName>
        <fullName evidence="1">Protein SlyX homolog</fullName>
    </recommendedName>
</protein>
<dbReference type="PANTHER" id="PTHR36508">
    <property type="entry name" value="PROTEIN SLYX"/>
    <property type="match status" value="1"/>
</dbReference>
<evidence type="ECO:0000256" key="1">
    <source>
        <dbReference type="HAMAP-Rule" id="MF_00715"/>
    </source>
</evidence>
<dbReference type="Proteomes" id="UP000198623">
    <property type="component" value="Unassembled WGS sequence"/>
</dbReference>
<proteinExistence type="inferred from homology"/>
<keyword evidence="2" id="KW-0175">Coiled coil</keyword>
<dbReference type="Gene3D" id="1.20.5.300">
    <property type="match status" value="1"/>
</dbReference>
<dbReference type="InterPro" id="IPR007236">
    <property type="entry name" value="SlyX"/>
</dbReference>
<dbReference type="PANTHER" id="PTHR36508:SF1">
    <property type="entry name" value="PROTEIN SLYX"/>
    <property type="match status" value="1"/>
</dbReference>
<feature type="coiled-coil region" evidence="2">
    <location>
        <begin position="7"/>
        <end position="41"/>
    </location>
</feature>
<comment type="similarity">
    <text evidence="1">Belongs to the SlyX family.</text>
</comment>
<dbReference type="Pfam" id="PF04102">
    <property type="entry name" value="SlyX"/>
    <property type="match status" value="1"/>
</dbReference>
<reference evidence="4" key="1">
    <citation type="submission" date="2016-10" db="EMBL/GenBank/DDBJ databases">
        <authorList>
            <person name="Varghese N."/>
            <person name="Submissions S."/>
        </authorList>
    </citation>
    <scope>NUCLEOTIDE SEQUENCE [LARGE SCALE GENOMIC DNA]</scope>
    <source>
        <strain evidence="4">CGMCC 1.10971</strain>
    </source>
</reference>
<dbReference type="OrthoDB" id="5771733at2"/>
<dbReference type="HAMAP" id="MF_00715">
    <property type="entry name" value="SlyX"/>
    <property type="match status" value="1"/>
</dbReference>
<name>A0A1I2S9K7_9GAMM</name>
<dbReference type="RefSeq" id="WP_090728373.1">
    <property type="nucleotide sequence ID" value="NZ_FOOU01000007.1"/>
</dbReference>